<keyword evidence="3" id="KW-1185">Reference proteome</keyword>
<dbReference type="Proteomes" id="UP000650628">
    <property type="component" value="Unassembled WGS sequence"/>
</dbReference>
<reference evidence="2 3" key="1">
    <citation type="submission" date="2021-01" db="EMBL/GenBank/DDBJ databases">
        <title>Whole genome shotgun sequence of Planotetraspora mira NBRC 15435.</title>
        <authorList>
            <person name="Komaki H."/>
            <person name="Tamura T."/>
        </authorList>
    </citation>
    <scope>NUCLEOTIDE SEQUENCE [LARGE SCALE GENOMIC DNA]</scope>
    <source>
        <strain evidence="2 3">NBRC 15435</strain>
    </source>
</reference>
<gene>
    <name evidence="2" type="ORF">Pmi06nite_59840</name>
</gene>
<organism evidence="2 3">
    <name type="scientific">Planotetraspora mira</name>
    <dbReference type="NCBI Taxonomy" id="58121"/>
    <lineage>
        <taxon>Bacteria</taxon>
        <taxon>Bacillati</taxon>
        <taxon>Actinomycetota</taxon>
        <taxon>Actinomycetes</taxon>
        <taxon>Streptosporangiales</taxon>
        <taxon>Streptosporangiaceae</taxon>
        <taxon>Planotetraspora</taxon>
    </lineage>
</organism>
<name>A0A8J3X8V9_9ACTN</name>
<comment type="caution">
    <text evidence="2">The sequence shown here is derived from an EMBL/GenBank/DDBJ whole genome shotgun (WGS) entry which is preliminary data.</text>
</comment>
<feature type="region of interest" description="Disordered" evidence="1">
    <location>
        <begin position="1"/>
        <end position="21"/>
    </location>
</feature>
<dbReference type="AlphaFoldDB" id="A0A8J3X8V9"/>
<evidence type="ECO:0000256" key="1">
    <source>
        <dbReference type="SAM" id="MobiDB-lite"/>
    </source>
</evidence>
<sequence length="89" mass="9253">MPQDAQRDRAHARLVPGQQQAEGVDIARLRLSDQISVGRHDVPHAAKATNTFRPATTGACPATAAGPASLMGLTEKDDGPVTNARAALS</sequence>
<dbReference type="EMBL" id="BOOO01000035">
    <property type="protein sequence ID" value="GII32542.1"/>
    <property type="molecule type" value="Genomic_DNA"/>
</dbReference>
<evidence type="ECO:0000313" key="2">
    <source>
        <dbReference type="EMBL" id="GII32542.1"/>
    </source>
</evidence>
<protein>
    <submittedName>
        <fullName evidence="2">Uncharacterized protein</fullName>
    </submittedName>
</protein>
<accession>A0A8J3X8V9</accession>
<feature type="region of interest" description="Disordered" evidence="1">
    <location>
        <begin position="70"/>
        <end position="89"/>
    </location>
</feature>
<evidence type="ECO:0000313" key="3">
    <source>
        <dbReference type="Proteomes" id="UP000650628"/>
    </source>
</evidence>
<feature type="compositionally biased region" description="Basic and acidic residues" evidence="1">
    <location>
        <begin position="1"/>
        <end position="11"/>
    </location>
</feature>
<proteinExistence type="predicted"/>